<evidence type="ECO:0000313" key="1">
    <source>
        <dbReference type="EMBL" id="KAI6082504.1"/>
    </source>
</evidence>
<gene>
    <name evidence="1" type="ORF">F4821DRAFT_263810</name>
</gene>
<name>A0ACC0CQ17_9PEZI</name>
<organism evidence="1 2">
    <name type="scientific">Hypoxylon rubiginosum</name>
    <dbReference type="NCBI Taxonomy" id="110542"/>
    <lineage>
        <taxon>Eukaryota</taxon>
        <taxon>Fungi</taxon>
        <taxon>Dikarya</taxon>
        <taxon>Ascomycota</taxon>
        <taxon>Pezizomycotina</taxon>
        <taxon>Sordariomycetes</taxon>
        <taxon>Xylariomycetidae</taxon>
        <taxon>Xylariales</taxon>
        <taxon>Hypoxylaceae</taxon>
        <taxon>Hypoxylon</taxon>
    </lineage>
</organism>
<reference evidence="1 2" key="1">
    <citation type="journal article" date="2022" name="New Phytol.">
        <title>Ecological generalism drives hyperdiversity of secondary metabolite gene clusters in xylarialean endophytes.</title>
        <authorList>
            <person name="Franco M.E.E."/>
            <person name="Wisecaver J.H."/>
            <person name="Arnold A.E."/>
            <person name="Ju Y.M."/>
            <person name="Slot J.C."/>
            <person name="Ahrendt S."/>
            <person name="Moore L.P."/>
            <person name="Eastman K.E."/>
            <person name="Scott K."/>
            <person name="Konkel Z."/>
            <person name="Mondo S.J."/>
            <person name="Kuo A."/>
            <person name="Hayes R.D."/>
            <person name="Haridas S."/>
            <person name="Andreopoulos B."/>
            <person name="Riley R."/>
            <person name="LaButti K."/>
            <person name="Pangilinan J."/>
            <person name="Lipzen A."/>
            <person name="Amirebrahimi M."/>
            <person name="Yan J."/>
            <person name="Adam C."/>
            <person name="Keymanesh K."/>
            <person name="Ng V."/>
            <person name="Louie K."/>
            <person name="Northen T."/>
            <person name="Drula E."/>
            <person name="Henrissat B."/>
            <person name="Hsieh H.M."/>
            <person name="Youens-Clark K."/>
            <person name="Lutzoni F."/>
            <person name="Miadlikowska J."/>
            <person name="Eastwood D.C."/>
            <person name="Hamelin R.C."/>
            <person name="Grigoriev I.V."/>
            <person name="U'Ren J.M."/>
        </authorList>
    </citation>
    <scope>NUCLEOTIDE SEQUENCE [LARGE SCALE GENOMIC DNA]</scope>
    <source>
        <strain evidence="1 2">ER1909</strain>
    </source>
</reference>
<dbReference type="EMBL" id="MU394369">
    <property type="protein sequence ID" value="KAI6082504.1"/>
    <property type="molecule type" value="Genomic_DNA"/>
</dbReference>
<keyword evidence="2" id="KW-1185">Reference proteome</keyword>
<comment type="caution">
    <text evidence="1">The sequence shown here is derived from an EMBL/GenBank/DDBJ whole genome shotgun (WGS) entry which is preliminary data.</text>
</comment>
<accession>A0ACC0CQ17</accession>
<proteinExistence type="predicted"/>
<sequence>MQVTKFTITLLTAVSGVSAGCYTGGEDGHMGSGLLGQNDIDLACAYLAGDYSGHEEERYTCVRDSKGIRWDFALKKISDGYRKAGKSECEDGMKKEALSCQYGGKTSYTNWEYKADPQSGRCNNAGSS</sequence>
<protein>
    <submittedName>
        <fullName evidence="1">Uncharacterized protein</fullName>
    </submittedName>
</protein>
<dbReference type="Proteomes" id="UP001497680">
    <property type="component" value="Unassembled WGS sequence"/>
</dbReference>
<evidence type="ECO:0000313" key="2">
    <source>
        <dbReference type="Proteomes" id="UP001497680"/>
    </source>
</evidence>